<keyword evidence="1" id="KW-0812">Transmembrane</keyword>
<protein>
    <submittedName>
        <fullName evidence="2">Uncharacterized protein</fullName>
    </submittedName>
</protein>
<organism evidence="2 3">
    <name type="scientific">Roseburia inulinivorans</name>
    <dbReference type="NCBI Taxonomy" id="360807"/>
    <lineage>
        <taxon>Bacteria</taxon>
        <taxon>Bacillati</taxon>
        <taxon>Bacillota</taxon>
        <taxon>Clostridia</taxon>
        <taxon>Lachnospirales</taxon>
        <taxon>Lachnospiraceae</taxon>
        <taxon>Roseburia</taxon>
    </lineage>
</organism>
<evidence type="ECO:0000256" key="1">
    <source>
        <dbReference type="SAM" id="Phobius"/>
    </source>
</evidence>
<feature type="transmembrane region" description="Helical" evidence="1">
    <location>
        <begin position="73"/>
        <end position="94"/>
    </location>
</feature>
<accession>A0A173XM85</accession>
<feature type="transmembrane region" description="Helical" evidence="1">
    <location>
        <begin position="20"/>
        <end position="37"/>
    </location>
</feature>
<evidence type="ECO:0000313" key="3">
    <source>
        <dbReference type="Proteomes" id="UP000095395"/>
    </source>
</evidence>
<keyword evidence="1" id="KW-1133">Transmembrane helix</keyword>
<dbReference type="RefSeq" id="WP_055301265.1">
    <property type="nucleotide sequence ID" value="NZ_CYYR01000003.1"/>
</dbReference>
<reference evidence="2 3" key="1">
    <citation type="submission" date="2015-09" db="EMBL/GenBank/DDBJ databases">
        <authorList>
            <consortium name="Pathogen Informatics"/>
        </authorList>
    </citation>
    <scope>NUCLEOTIDE SEQUENCE [LARGE SCALE GENOMIC DNA]</scope>
    <source>
        <strain evidence="2 3">2789STDY5608835</strain>
    </source>
</reference>
<gene>
    <name evidence="2" type="ORF">ERS852392_00600</name>
</gene>
<feature type="transmembrane region" description="Helical" evidence="1">
    <location>
        <begin position="44"/>
        <end position="61"/>
    </location>
</feature>
<dbReference type="EMBL" id="CYYR01000003">
    <property type="protein sequence ID" value="CUN51508.1"/>
    <property type="molecule type" value="Genomic_DNA"/>
</dbReference>
<proteinExistence type="predicted"/>
<dbReference type="Proteomes" id="UP000095395">
    <property type="component" value="Unassembled WGS sequence"/>
</dbReference>
<sequence length="256" mass="29262">MKETWFHILDDFKDYIGNGWFVWACFLAALVFCLVKGNDRRKRLFTFSAVAIVILFNPLVYKVVGEKFMSGVYWRLFWVIPTVITLGITLTDLAAKVKMNLLRLIAVGVLCIVIAKTGTFFFNGDTYCVPENDYEIPQVAIDVSDEIQRITEGGYSTVIVPNELLCYIRQYTANIALCYGRNIWGYMNNPSEQQMELYNLMNAEQIDYQALHDGAKGYGCDFIVFNSDVRQIPDEMESFGYTLKGSTGCYLIYSLE</sequence>
<feature type="transmembrane region" description="Helical" evidence="1">
    <location>
        <begin position="101"/>
        <end position="122"/>
    </location>
</feature>
<dbReference type="AlphaFoldDB" id="A0A173XM85"/>
<name>A0A173XM85_9FIRM</name>
<keyword evidence="1" id="KW-0472">Membrane</keyword>
<evidence type="ECO:0000313" key="2">
    <source>
        <dbReference type="EMBL" id="CUN51508.1"/>
    </source>
</evidence>